<sequence>MQRGIDTPPEIKAQALAVYAETFSTHKAEIKLREQGIIVDHSSIARWANEVDG</sequence>
<reference evidence="1" key="1">
    <citation type="journal article" date="2015" name="Nature">
        <title>Complex archaea that bridge the gap between prokaryotes and eukaryotes.</title>
        <authorList>
            <person name="Spang A."/>
            <person name="Saw J.H."/>
            <person name="Jorgensen S.L."/>
            <person name="Zaremba-Niedzwiedzka K."/>
            <person name="Martijn J."/>
            <person name="Lind A.E."/>
            <person name="van Eijk R."/>
            <person name="Schleper C."/>
            <person name="Guy L."/>
            <person name="Ettema T.J."/>
        </authorList>
    </citation>
    <scope>NUCLEOTIDE SEQUENCE</scope>
</reference>
<protein>
    <recommendedName>
        <fullName evidence="2">Transposase</fullName>
    </recommendedName>
</protein>
<dbReference type="AlphaFoldDB" id="A0A0F9K2M2"/>
<evidence type="ECO:0000313" key="1">
    <source>
        <dbReference type="EMBL" id="KKM76248.1"/>
    </source>
</evidence>
<accession>A0A0F9K2M2</accession>
<feature type="non-terminal residue" evidence="1">
    <location>
        <position position="53"/>
    </location>
</feature>
<organism evidence="1">
    <name type="scientific">marine sediment metagenome</name>
    <dbReference type="NCBI Taxonomy" id="412755"/>
    <lineage>
        <taxon>unclassified sequences</taxon>
        <taxon>metagenomes</taxon>
        <taxon>ecological metagenomes</taxon>
    </lineage>
</organism>
<evidence type="ECO:0008006" key="2">
    <source>
        <dbReference type="Google" id="ProtNLM"/>
    </source>
</evidence>
<proteinExistence type="predicted"/>
<gene>
    <name evidence="1" type="ORF">LCGC14_1381920</name>
</gene>
<comment type="caution">
    <text evidence="1">The sequence shown here is derived from an EMBL/GenBank/DDBJ whole genome shotgun (WGS) entry which is preliminary data.</text>
</comment>
<dbReference type="EMBL" id="LAZR01008840">
    <property type="protein sequence ID" value="KKM76248.1"/>
    <property type="molecule type" value="Genomic_DNA"/>
</dbReference>
<name>A0A0F9K2M2_9ZZZZ</name>